<dbReference type="Pfam" id="PF03756">
    <property type="entry name" value="AfsA"/>
    <property type="match status" value="2"/>
</dbReference>
<reference evidence="3 4" key="1">
    <citation type="submission" date="2024-06" db="EMBL/GenBank/DDBJ databases">
        <title>The Natural Products Discovery Center: Release of the First 8490 Sequenced Strains for Exploring Actinobacteria Biosynthetic Diversity.</title>
        <authorList>
            <person name="Kalkreuter E."/>
            <person name="Kautsar S.A."/>
            <person name="Yang D."/>
            <person name="Bader C.D."/>
            <person name="Teijaro C.N."/>
            <person name="Fluegel L."/>
            <person name="Davis C.M."/>
            <person name="Simpson J.R."/>
            <person name="Lauterbach L."/>
            <person name="Steele A.D."/>
            <person name="Gui C."/>
            <person name="Meng S."/>
            <person name="Li G."/>
            <person name="Viehrig K."/>
            <person name="Ye F."/>
            <person name="Su P."/>
            <person name="Kiefer A.F."/>
            <person name="Nichols A."/>
            <person name="Cepeda A.J."/>
            <person name="Yan W."/>
            <person name="Fan B."/>
            <person name="Jiang Y."/>
            <person name="Adhikari A."/>
            <person name="Zheng C.-J."/>
            <person name="Schuster L."/>
            <person name="Cowan T.M."/>
            <person name="Smanski M.J."/>
            <person name="Chevrette M.G."/>
            <person name="De Carvalho L.P.S."/>
            <person name="Shen B."/>
        </authorList>
    </citation>
    <scope>NUCLEOTIDE SEQUENCE [LARGE SCALE GENOMIC DNA]</scope>
    <source>
        <strain evidence="3 4">NPDC006337</strain>
    </source>
</reference>
<feature type="compositionally biased region" description="Polar residues" evidence="1">
    <location>
        <begin position="220"/>
        <end position="230"/>
    </location>
</feature>
<sequence length="371" mass="39352">MRAATEEVARVGAGAVHGFTGAAPGTAAEAGRGGPETGRGGTEAAPGFEEAELGFARTVDRALVHRAAVSEVFLTDVRAIGERRVLAAAQLPLSHAYYNDHVQLPARHDPLLLLEAARQAAIHGSHTHLGMAAGTAMIVDNFRLELTDSAALLIGDRPGELLIDSRFEGRPTRNGTWRRGSVVQDFHLDGEPVGRHTMHAAFLRHDSHEALRHAQRGTPAPSSADCTDSPDTFRIDPEEVGRVHPLNVLLSHPIRVGNTVSAQVTPRFGNRSLFDHAYDHLPAMVLTEAAHQLALVSLGERARRASRLVGIEAVFARYAELDEPLTATATPAGDGETFSVAFAHGDSPVAEITTTLRTAPAGAARTLGDAA</sequence>
<feature type="domain" description="A-factor biosynthesis hotdog" evidence="2">
    <location>
        <begin position="63"/>
        <end position="200"/>
    </location>
</feature>
<keyword evidence="4" id="KW-1185">Reference proteome</keyword>
<evidence type="ECO:0000259" key="2">
    <source>
        <dbReference type="Pfam" id="PF03756"/>
    </source>
</evidence>
<comment type="caution">
    <text evidence="3">The sequence shown here is derived from an EMBL/GenBank/DDBJ whole genome shotgun (WGS) entry which is preliminary data.</text>
</comment>
<accession>A0ABV2W057</accession>
<dbReference type="EMBL" id="JBEXZR010000003">
    <property type="protein sequence ID" value="MEU0706934.1"/>
    <property type="molecule type" value="Genomic_DNA"/>
</dbReference>
<feature type="compositionally biased region" description="Gly residues" evidence="1">
    <location>
        <begin position="31"/>
        <end position="41"/>
    </location>
</feature>
<dbReference type="RefSeq" id="WP_359655100.1">
    <property type="nucleotide sequence ID" value="NZ_JBEXZO010000021.1"/>
</dbReference>
<proteinExistence type="predicted"/>
<gene>
    <name evidence="3" type="ORF">ABZ508_06065</name>
</gene>
<dbReference type="Proteomes" id="UP001550378">
    <property type="component" value="Unassembled WGS sequence"/>
</dbReference>
<evidence type="ECO:0000256" key="1">
    <source>
        <dbReference type="SAM" id="MobiDB-lite"/>
    </source>
</evidence>
<feature type="region of interest" description="Disordered" evidence="1">
    <location>
        <begin position="211"/>
        <end position="231"/>
    </location>
</feature>
<evidence type="ECO:0000313" key="4">
    <source>
        <dbReference type="Proteomes" id="UP001550378"/>
    </source>
</evidence>
<evidence type="ECO:0000313" key="3">
    <source>
        <dbReference type="EMBL" id="MEU0706934.1"/>
    </source>
</evidence>
<dbReference type="InterPro" id="IPR005509">
    <property type="entry name" value="AfsA_hotdog_dom"/>
</dbReference>
<feature type="region of interest" description="Disordered" evidence="1">
    <location>
        <begin position="20"/>
        <end position="45"/>
    </location>
</feature>
<feature type="domain" description="A-factor biosynthesis hotdog" evidence="2">
    <location>
        <begin position="240"/>
        <end position="356"/>
    </location>
</feature>
<feature type="compositionally biased region" description="Low complexity" evidence="1">
    <location>
        <begin position="20"/>
        <end position="30"/>
    </location>
</feature>
<protein>
    <submittedName>
        <fullName evidence="3">AfsA-related hotdog domain-containing protein</fullName>
    </submittedName>
</protein>
<organism evidence="3 4">
    <name type="scientific">Streptomyces lavendulocolor</name>
    <dbReference type="NCBI Taxonomy" id="67316"/>
    <lineage>
        <taxon>Bacteria</taxon>
        <taxon>Bacillati</taxon>
        <taxon>Actinomycetota</taxon>
        <taxon>Actinomycetes</taxon>
        <taxon>Kitasatosporales</taxon>
        <taxon>Streptomycetaceae</taxon>
        <taxon>Streptomyces</taxon>
    </lineage>
</organism>
<name>A0ABV2W057_9ACTN</name>